<dbReference type="InterPro" id="IPR028348">
    <property type="entry name" value="FAD-binding_protein"/>
</dbReference>
<organism evidence="3 4">
    <name type="scientific">Pelobacter propionicus (strain DSM 2379 / NBRC 103807 / OttBd1)</name>
    <dbReference type="NCBI Taxonomy" id="338966"/>
    <lineage>
        <taxon>Bacteria</taxon>
        <taxon>Pseudomonadati</taxon>
        <taxon>Thermodesulfobacteriota</taxon>
        <taxon>Desulfuromonadia</taxon>
        <taxon>Desulfuromonadales</taxon>
        <taxon>Desulfuromonadaceae</taxon>
        <taxon>Pelobacter</taxon>
    </lineage>
</organism>
<evidence type="ECO:0000259" key="2">
    <source>
        <dbReference type="Pfam" id="PF21688"/>
    </source>
</evidence>
<reference evidence="3 4" key="1">
    <citation type="submission" date="2006-10" db="EMBL/GenBank/DDBJ databases">
        <title>Complete sequence of chromosome of Pelobacter propionicus DSM 2379.</title>
        <authorList>
            <consortium name="US DOE Joint Genome Institute"/>
            <person name="Copeland A."/>
            <person name="Lucas S."/>
            <person name="Lapidus A."/>
            <person name="Barry K."/>
            <person name="Detter J.C."/>
            <person name="Glavina del Rio T."/>
            <person name="Hammon N."/>
            <person name="Israni S."/>
            <person name="Dalin E."/>
            <person name="Tice H."/>
            <person name="Pitluck S."/>
            <person name="Saunders E."/>
            <person name="Brettin T."/>
            <person name="Bruce D."/>
            <person name="Han C."/>
            <person name="Tapia R."/>
            <person name="Schmutz J."/>
            <person name="Larimer F."/>
            <person name="Land M."/>
            <person name="Hauser L."/>
            <person name="Kyrpides N."/>
            <person name="Kim E."/>
            <person name="Lovley D."/>
            <person name="Richardson P."/>
        </authorList>
    </citation>
    <scope>NUCLEOTIDE SEQUENCE [LARGE SCALE GENOMIC DNA]</scope>
    <source>
        <strain evidence="4">DSM 2379 / NBRC 103807 / OttBd1</strain>
    </source>
</reference>
<proteinExistence type="predicted"/>
<dbReference type="STRING" id="338966.Ppro_0439"/>
<dbReference type="RefSeq" id="WP_011734386.1">
    <property type="nucleotide sequence ID" value="NC_008609.1"/>
</dbReference>
<dbReference type="EMBL" id="CP000482">
    <property type="protein sequence ID" value="ABK98072.1"/>
    <property type="molecule type" value="Genomic_DNA"/>
</dbReference>
<evidence type="ECO:0000313" key="3">
    <source>
        <dbReference type="EMBL" id="ABK98072.1"/>
    </source>
</evidence>
<dbReference type="SUPFAM" id="SSF51905">
    <property type="entry name" value="FAD/NAD(P)-binding domain"/>
    <property type="match status" value="1"/>
</dbReference>
<feature type="domain" description="FAD/NAD(P)-binding" evidence="1">
    <location>
        <begin position="100"/>
        <end position="268"/>
    </location>
</feature>
<gene>
    <name evidence="3" type="ordered locus">Ppro_0439</name>
</gene>
<feature type="domain" description="FAD-dependent protein C-terminal" evidence="2">
    <location>
        <begin position="284"/>
        <end position="477"/>
    </location>
</feature>
<dbReference type="PRINTS" id="PR00411">
    <property type="entry name" value="PNDRDTASEI"/>
</dbReference>
<keyword evidence="4" id="KW-1185">Reference proteome</keyword>
<dbReference type="PANTHER" id="PTHR42842">
    <property type="entry name" value="FAD/NAD(P)-BINDING OXIDOREDUCTASE"/>
    <property type="match status" value="1"/>
</dbReference>
<name>A1AL52_PELPD</name>
<evidence type="ECO:0000259" key="1">
    <source>
        <dbReference type="Pfam" id="PF07992"/>
    </source>
</evidence>
<evidence type="ECO:0000313" key="4">
    <source>
        <dbReference type="Proteomes" id="UP000006732"/>
    </source>
</evidence>
<dbReference type="Pfam" id="PF07992">
    <property type="entry name" value="Pyr_redox_2"/>
    <property type="match status" value="1"/>
</dbReference>
<accession>A1AL52</accession>
<dbReference type="KEGG" id="ppd:Ppro_0439"/>
<protein>
    <submittedName>
        <fullName evidence="3">FAD dependent oxidoreductase</fullName>
    </submittedName>
</protein>
<dbReference type="InterPro" id="IPR023753">
    <property type="entry name" value="FAD/NAD-binding_dom"/>
</dbReference>
<dbReference type="PANTHER" id="PTHR42842:SF3">
    <property type="entry name" value="FAD_NAD(P)-BINDING OXIDOREDUCTASE FAMILY PROTEIN"/>
    <property type="match status" value="1"/>
</dbReference>
<dbReference type="InterPro" id="IPR036188">
    <property type="entry name" value="FAD/NAD-bd_sf"/>
</dbReference>
<dbReference type="HOGENOM" id="CLU_028644_3_0_7"/>
<dbReference type="Pfam" id="PF21688">
    <property type="entry name" value="FAD-depend_C"/>
    <property type="match status" value="1"/>
</dbReference>
<sequence length="532" mass="57725">MPFIFRNLSISPQDDENCLPLLVAGQLGLPPALLRDLRIVRKGIDARKKPRVKLVYTISFMVADERSLRSRIADATAPHGLEWVPEVEPARFPSLRSSERIVIVGSGPAGLFAALRLTEYGLNATLIERGQPVEQRARDVQQFWRNGILNPESNVQFGEGGAGTFSDGKLTSRSRDALVPWVLERLVDFGAQPEVRYLAKPHIGTDRLRHVVANLRAHLLERGTRVCFGSRLSDLIVRDGRCRAIVVNDCEELACDRLILATGHSARDTYELLHRRGVPMERKAFAMGLRVEHPQALIDAIQYGGTRHPNLPPADYALAWNNRGSGRSAYSFCMCPGGVVVAGASEQGGVVTNGMSGQLRNSPFANSALVVNVTPDDFGGPGPLAGIHFQRHWERKAFSAGGGGFRAPAQGVLSFMGLPGQRALSSSYRPGIVESELDQVLPPLVISTLREGLVDFNRRMRGFICAEAVLVGIESRTSAPVRIVRDERFESIGIGRLYPAGEGAGYAGGIMSSAIDGVRIADTIAASLDGRA</sequence>
<dbReference type="Gene3D" id="3.50.50.60">
    <property type="entry name" value="FAD/NAD(P)-binding domain"/>
    <property type="match status" value="2"/>
</dbReference>
<dbReference type="GO" id="GO:0016491">
    <property type="term" value="F:oxidoreductase activity"/>
    <property type="evidence" value="ECO:0007669"/>
    <property type="project" value="InterPro"/>
</dbReference>
<dbReference type="PRINTS" id="PR00368">
    <property type="entry name" value="FADPNR"/>
</dbReference>
<dbReference type="InterPro" id="IPR049516">
    <property type="entry name" value="FAD-depend_C"/>
</dbReference>
<dbReference type="PIRSF" id="PIRSF038984">
    <property type="entry name" value="FAD_binding_protein"/>
    <property type="match status" value="1"/>
</dbReference>
<dbReference type="Gene3D" id="3.30.70.2700">
    <property type="match status" value="1"/>
</dbReference>
<dbReference type="Proteomes" id="UP000006732">
    <property type="component" value="Chromosome"/>
</dbReference>
<dbReference type="AlphaFoldDB" id="A1AL52"/>
<dbReference type="eggNOG" id="COG2509">
    <property type="taxonomic scope" value="Bacteria"/>
</dbReference>
<dbReference type="OrthoDB" id="9772594at2"/>